<dbReference type="Pfam" id="PF02885">
    <property type="entry name" value="Glycos_trans_3N"/>
    <property type="match status" value="1"/>
</dbReference>
<dbReference type="AlphaFoldDB" id="A0A2G4YU15"/>
<evidence type="ECO:0000259" key="3">
    <source>
        <dbReference type="Pfam" id="PF02885"/>
    </source>
</evidence>
<reference evidence="4 5" key="1">
    <citation type="submission" date="2017-10" db="EMBL/GenBank/DDBJ databases">
        <title>Frigbacter circumglobatus gen. nov. sp. nov., isolated from sediment cultured in situ.</title>
        <authorList>
            <person name="Zhao Z."/>
        </authorList>
    </citation>
    <scope>NUCLEOTIDE SEQUENCE [LARGE SCALE GENOMIC DNA]</scope>
    <source>
        <strain evidence="4 5">ZYL</strain>
    </source>
</reference>
<protein>
    <recommendedName>
        <fullName evidence="3">Glycosyl transferase family 3 N-terminal domain-containing protein</fullName>
    </recommendedName>
</protein>
<evidence type="ECO:0000313" key="4">
    <source>
        <dbReference type="EMBL" id="PHZ85832.1"/>
    </source>
</evidence>
<name>A0A2G4YU15_9PROT</name>
<keyword evidence="1" id="KW-0328">Glycosyltransferase</keyword>
<dbReference type="InterPro" id="IPR017459">
    <property type="entry name" value="Glycosyl_Trfase_fam3_N_dom"/>
</dbReference>
<dbReference type="InterPro" id="IPR035902">
    <property type="entry name" value="Nuc_phospho_transferase"/>
</dbReference>
<dbReference type="Gene3D" id="1.20.970.10">
    <property type="entry name" value="Transferase, Pyrimidine Nucleoside Phosphorylase, Chain C"/>
    <property type="match status" value="1"/>
</dbReference>
<dbReference type="InParanoid" id="A0A2G4YU15"/>
<comment type="caution">
    <text evidence="4">The sequence shown here is derived from an EMBL/GenBank/DDBJ whole genome shotgun (WGS) entry which is preliminary data.</text>
</comment>
<keyword evidence="5" id="KW-1185">Reference proteome</keyword>
<dbReference type="NCBIfam" id="NF006564">
    <property type="entry name" value="PRK09071.1"/>
    <property type="match status" value="1"/>
</dbReference>
<dbReference type="GO" id="GO:0005829">
    <property type="term" value="C:cytosol"/>
    <property type="evidence" value="ECO:0007669"/>
    <property type="project" value="TreeGrafter"/>
</dbReference>
<dbReference type="Gene3D" id="3.40.1030.10">
    <property type="entry name" value="Nucleoside phosphorylase/phosphoribosyltransferase catalytic domain"/>
    <property type="match status" value="1"/>
</dbReference>
<gene>
    <name evidence="4" type="ORF">CRD36_03905</name>
</gene>
<dbReference type="FunCoup" id="A0A2G4YU15">
    <property type="interactions" value="51"/>
</dbReference>
<proteinExistence type="predicted"/>
<feature type="domain" description="Glycosyl transferase family 3 N-terminal" evidence="3">
    <location>
        <begin position="7"/>
        <end position="70"/>
    </location>
</feature>
<organism evidence="4 5">
    <name type="scientific">Paremcibacter congregatus</name>
    <dbReference type="NCBI Taxonomy" id="2043170"/>
    <lineage>
        <taxon>Bacteria</taxon>
        <taxon>Pseudomonadati</taxon>
        <taxon>Pseudomonadota</taxon>
        <taxon>Alphaproteobacteria</taxon>
        <taxon>Emcibacterales</taxon>
        <taxon>Emcibacteraceae</taxon>
        <taxon>Paremcibacter</taxon>
    </lineage>
</organism>
<dbReference type="InterPro" id="IPR005940">
    <property type="entry name" value="Anthranilate_Pribosyl_Tfrase"/>
</dbReference>
<dbReference type="SUPFAM" id="SSF47648">
    <property type="entry name" value="Nucleoside phosphorylase/phosphoribosyltransferase N-terminal domain"/>
    <property type="match status" value="1"/>
</dbReference>
<evidence type="ECO:0000256" key="2">
    <source>
        <dbReference type="ARBA" id="ARBA00022679"/>
    </source>
</evidence>
<dbReference type="SUPFAM" id="SSF52418">
    <property type="entry name" value="Nucleoside phosphorylase/phosphoribosyltransferase catalytic domain"/>
    <property type="match status" value="1"/>
</dbReference>
<dbReference type="RefSeq" id="WP_099471417.1">
    <property type="nucleotide sequence ID" value="NZ_CP041025.1"/>
</dbReference>
<dbReference type="PANTHER" id="PTHR43285">
    <property type="entry name" value="ANTHRANILATE PHOSPHORIBOSYLTRANSFERASE"/>
    <property type="match status" value="1"/>
</dbReference>
<dbReference type="InterPro" id="IPR036320">
    <property type="entry name" value="Glycosyl_Trfase_fam3_N_dom_sf"/>
</dbReference>
<dbReference type="Proteomes" id="UP000229730">
    <property type="component" value="Unassembled WGS sequence"/>
</dbReference>
<evidence type="ECO:0000256" key="1">
    <source>
        <dbReference type="ARBA" id="ARBA00022676"/>
    </source>
</evidence>
<evidence type="ECO:0000313" key="5">
    <source>
        <dbReference type="Proteomes" id="UP000229730"/>
    </source>
</evidence>
<dbReference type="EMBL" id="PDEM01000009">
    <property type="protein sequence ID" value="PHZ85832.1"/>
    <property type="molecule type" value="Genomic_DNA"/>
</dbReference>
<dbReference type="OrthoDB" id="8455878at2"/>
<keyword evidence="2" id="KW-0808">Transferase</keyword>
<dbReference type="GO" id="GO:0004048">
    <property type="term" value="F:anthranilate phosphoribosyltransferase activity"/>
    <property type="evidence" value="ECO:0007669"/>
    <property type="project" value="InterPro"/>
</dbReference>
<dbReference type="PANTHER" id="PTHR43285:SF4">
    <property type="entry name" value="TRANSFERASE"/>
    <property type="match status" value="1"/>
</dbReference>
<dbReference type="GO" id="GO:0000162">
    <property type="term" value="P:L-tryptophan biosynthetic process"/>
    <property type="evidence" value="ECO:0007669"/>
    <property type="project" value="InterPro"/>
</dbReference>
<sequence>MTNSYAEIIRTLGRGPTNSRHLTIEEAEYAFRGVMSGEMSDLQVGALLLLLRYRSESPAELAGIVAAIRAQIGGDTKAAWQDIIDWPSYSSGKSRRLPWFLLSAKLLADNGYKIFMHGFNSHLENGLLTEECLPAIGEAPLTSVDAANKHLAAHNFAYLPLRCFAPKLQELLEIRSVLGVRSIVNTAVKLVNPLQAQLIFLGIFHPAYITLNMEAAALLGQPGLGVIKGGGGEAERNIQKPIKLFKISGDQETTSQWPALLPGKDKSDYPVTVEYLTRIWQGETRNDYASAMITGTAAQALFLSGAASTVEAAEDLAQTYWATHLQKP</sequence>
<accession>A0A2G4YU15</accession>